<dbReference type="EMBL" id="CP002159">
    <property type="protein sequence ID" value="ADL55826.1"/>
    <property type="molecule type" value="Genomic_DNA"/>
</dbReference>
<dbReference type="PANTHER" id="PTHR41773">
    <property type="entry name" value="GTP PYROPHOSPHATASE-RELATED"/>
    <property type="match status" value="1"/>
</dbReference>
<evidence type="ECO:0000259" key="1">
    <source>
        <dbReference type="SMART" id="SM00954"/>
    </source>
</evidence>
<dbReference type="InterPro" id="IPR016024">
    <property type="entry name" value="ARM-type_fold"/>
</dbReference>
<organism evidence="2 3">
    <name type="scientific">Gallionella capsiferriformans (strain ES-2)</name>
    <name type="common">Gallionella ferruginea capsiferriformans (strain ES-2)</name>
    <dbReference type="NCBI Taxonomy" id="395494"/>
    <lineage>
        <taxon>Bacteria</taxon>
        <taxon>Pseudomonadati</taxon>
        <taxon>Pseudomonadota</taxon>
        <taxon>Betaproteobacteria</taxon>
        <taxon>Nitrosomonadales</taxon>
        <taxon>Gallionellaceae</taxon>
        <taxon>Gallionella</taxon>
    </lineage>
</organism>
<dbReference type="AlphaFoldDB" id="D9SH29"/>
<dbReference type="CDD" id="cd05399">
    <property type="entry name" value="NT_Rel-Spo_like"/>
    <property type="match status" value="1"/>
</dbReference>
<dbReference type="Proteomes" id="UP000001235">
    <property type="component" value="Chromosome"/>
</dbReference>
<dbReference type="SUPFAM" id="SSF81301">
    <property type="entry name" value="Nucleotidyltransferase"/>
    <property type="match status" value="1"/>
</dbReference>
<dbReference type="eggNOG" id="COG2357">
    <property type="taxonomic scope" value="Bacteria"/>
</dbReference>
<dbReference type="PANTHER" id="PTHR41773:SF1">
    <property type="entry name" value="RELA_SPOT DOMAIN-CONTAINING PROTEIN"/>
    <property type="match status" value="1"/>
</dbReference>
<dbReference type="Pfam" id="PF04607">
    <property type="entry name" value="RelA_SpoT"/>
    <property type="match status" value="1"/>
</dbReference>
<name>D9SH29_GALCS</name>
<dbReference type="SUPFAM" id="SSF48371">
    <property type="entry name" value="ARM repeat"/>
    <property type="match status" value="1"/>
</dbReference>
<dbReference type="HOGENOM" id="CLU_298931_0_0_4"/>
<evidence type="ECO:0000313" key="2">
    <source>
        <dbReference type="EMBL" id="ADL55826.1"/>
    </source>
</evidence>
<dbReference type="SMART" id="SM00954">
    <property type="entry name" value="RelA_SpoT"/>
    <property type="match status" value="1"/>
</dbReference>
<accession>D9SH29</accession>
<dbReference type="Gene3D" id="3.30.460.10">
    <property type="entry name" value="Beta Polymerase, domain 2"/>
    <property type="match status" value="1"/>
</dbReference>
<dbReference type="InterPro" id="IPR043519">
    <property type="entry name" value="NT_sf"/>
</dbReference>
<sequence>MNFDDYEKRYFSLYTEYAETVRFIIEKAIAATGGLPVLQSIQARAKAPDRLKDRLEEVGLIESQNIEEDRKDLAGIRLIFYTNTDVDRFLASRLIFENFEIDLQATKIHHPTKENEGTRYQAIHYVVSLKEERAKLPEYAKFKKLRCEIQIHTILNHAWSETSHDILYKDRPHAGFGSKAMESISKRFNNIMDTYLMPAGYEFQRVQHDYERLQQGKKLFDRGAIASLLSAKNNNERYDLLVSLKEVALPNYDDIAAIFSDLYEPLLESAKLARSTPDEQIDTPFGKLKGKSSTDVLRVIVQIFDYLRYVNIEKTFNAYCELFEAESDADVRKQILDSVKRLSEYEFKTWNQVGPQIQQFLANMLSQMKPERQASLRSLIITAWRELLAGDISGTTWSADSVTWQTGALPVSDTLKQIRGLAIAGLFDLFQSAQTDKEKRDVLSALDAAAQLPHQAAYSNELMALTLVNSKQIVDFYIGASDTLSYELLEHVEHKLLWNYRRTPQLANDEGGKFNCQAEAQALIGAIEAFRDRINTNDDFVRYKTLVGYEAVFPQHWINNKFDYQEVEKYRKKQIDQFVNSIIAENEAEWFACMERCALTKSNDLATFPTFVTFVVALSKTKPAVVDRYLEAATENLLNFLPGFLDGLAQSGNEDIYLRVVARFIEQGTQLTALARHWRNSKPAQPSLIFEVLRKAIAAKDNIAVIECMLFSMEESGSQRVPPSNDLFRPALVYLTESKDARWVHGAWFLGEIPDFFKHLSDDDASLLLQNLVPAPRIEFDSERLLELIAEHHLQAVWKYFGDRLIYEADKGEDDKYEAIPYGFGGLEKQLSRDVSLAISFGRTWFAQDKEIFQYRGGRLLSSAFPHCAETFAQALANLVTNGNDTDADFVLDVMQNYNEEPSTHEVLKRIVDRYSQDDSKLNRVEICFDKTGVVMGEFGFADAYRAKKQSILAWVDDPRLAVRNFAEAHSAELDVRIASEQKRADERIEMRRRKFDVDLGSDGNGES</sequence>
<dbReference type="STRING" id="395494.Galf_1816"/>
<gene>
    <name evidence="2" type="ordered locus">Galf_1816</name>
</gene>
<proteinExistence type="predicted"/>
<dbReference type="RefSeq" id="WP_013293760.1">
    <property type="nucleotide sequence ID" value="NC_014394.1"/>
</dbReference>
<dbReference type="KEGG" id="gca:Galf_1816"/>
<dbReference type="InterPro" id="IPR007685">
    <property type="entry name" value="RelA_SpoT"/>
</dbReference>
<dbReference type="OrthoDB" id="9789634at2"/>
<feature type="domain" description="RelA/SpoT" evidence="1">
    <location>
        <begin position="43"/>
        <end position="174"/>
    </location>
</feature>
<protein>
    <submittedName>
        <fullName evidence="2">RelA/SpoT domain protein</fullName>
    </submittedName>
</protein>
<evidence type="ECO:0000313" key="3">
    <source>
        <dbReference type="Proteomes" id="UP000001235"/>
    </source>
</evidence>
<keyword evidence="3" id="KW-1185">Reference proteome</keyword>
<dbReference type="GO" id="GO:0015969">
    <property type="term" value="P:guanosine tetraphosphate metabolic process"/>
    <property type="evidence" value="ECO:0007669"/>
    <property type="project" value="InterPro"/>
</dbReference>
<reference evidence="2 3" key="1">
    <citation type="submission" date="2010-08" db="EMBL/GenBank/DDBJ databases">
        <title>Complete sequence of Gallionella capsiferriformans ES-2.</title>
        <authorList>
            <consortium name="US DOE Joint Genome Institute"/>
            <person name="Lucas S."/>
            <person name="Copeland A."/>
            <person name="Lapidus A."/>
            <person name="Cheng J.-F."/>
            <person name="Bruce D."/>
            <person name="Goodwin L."/>
            <person name="Pitluck S."/>
            <person name="Chertkov O."/>
            <person name="Davenport K.W."/>
            <person name="Detter J.C."/>
            <person name="Han C."/>
            <person name="Tapia R."/>
            <person name="Land M."/>
            <person name="Hauser L."/>
            <person name="Chang Y.-J."/>
            <person name="Jeffries C."/>
            <person name="Kyrpides N."/>
            <person name="Ivanova N."/>
            <person name="Mikhailova N."/>
            <person name="Shelobolina E.S."/>
            <person name="Picardal F."/>
            <person name="Roden E."/>
            <person name="Emerson D."/>
            <person name="Woyke T."/>
        </authorList>
    </citation>
    <scope>NUCLEOTIDE SEQUENCE [LARGE SCALE GENOMIC DNA]</scope>
    <source>
        <strain evidence="2 3">ES-2</strain>
    </source>
</reference>